<name>A0A0A9BJV0_ARUDO</name>
<proteinExistence type="predicted"/>
<sequence length="33" mass="3729">MQPLRPSTSVQILRANCTTHILLLLLHECTIVL</sequence>
<dbReference type="AlphaFoldDB" id="A0A0A9BJV0"/>
<reference evidence="1" key="2">
    <citation type="journal article" date="2015" name="Data Brief">
        <title>Shoot transcriptome of the giant reed, Arundo donax.</title>
        <authorList>
            <person name="Barrero R.A."/>
            <person name="Guerrero F.D."/>
            <person name="Moolhuijzen P."/>
            <person name="Goolsby J.A."/>
            <person name="Tidwell J."/>
            <person name="Bellgard S.E."/>
            <person name="Bellgard M.I."/>
        </authorList>
    </citation>
    <scope>NUCLEOTIDE SEQUENCE</scope>
    <source>
        <tissue evidence="1">Shoot tissue taken approximately 20 cm above the soil surface</tissue>
    </source>
</reference>
<accession>A0A0A9BJV0</accession>
<evidence type="ECO:0000313" key="1">
    <source>
        <dbReference type="EMBL" id="JAD63611.1"/>
    </source>
</evidence>
<reference evidence="1" key="1">
    <citation type="submission" date="2014-09" db="EMBL/GenBank/DDBJ databases">
        <authorList>
            <person name="Magalhaes I.L.F."/>
            <person name="Oliveira U."/>
            <person name="Santos F.R."/>
            <person name="Vidigal T.H.D.A."/>
            <person name="Brescovit A.D."/>
            <person name="Santos A.J."/>
        </authorList>
    </citation>
    <scope>NUCLEOTIDE SEQUENCE</scope>
    <source>
        <tissue evidence="1">Shoot tissue taken approximately 20 cm above the soil surface</tissue>
    </source>
</reference>
<protein>
    <submittedName>
        <fullName evidence="1">Uncharacterized protein</fullName>
    </submittedName>
</protein>
<dbReference type="EMBL" id="GBRH01234284">
    <property type="protein sequence ID" value="JAD63611.1"/>
    <property type="molecule type" value="Transcribed_RNA"/>
</dbReference>
<organism evidence="1">
    <name type="scientific">Arundo donax</name>
    <name type="common">Giant reed</name>
    <name type="synonym">Donax arundinaceus</name>
    <dbReference type="NCBI Taxonomy" id="35708"/>
    <lineage>
        <taxon>Eukaryota</taxon>
        <taxon>Viridiplantae</taxon>
        <taxon>Streptophyta</taxon>
        <taxon>Embryophyta</taxon>
        <taxon>Tracheophyta</taxon>
        <taxon>Spermatophyta</taxon>
        <taxon>Magnoliopsida</taxon>
        <taxon>Liliopsida</taxon>
        <taxon>Poales</taxon>
        <taxon>Poaceae</taxon>
        <taxon>PACMAD clade</taxon>
        <taxon>Arundinoideae</taxon>
        <taxon>Arundineae</taxon>
        <taxon>Arundo</taxon>
    </lineage>
</organism>